<dbReference type="InterPro" id="IPR012334">
    <property type="entry name" value="Pectin_lyas_fold"/>
</dbReference>
<keyword evidence="3" id="KW-1185">Reference proteome</keyword>
<accession>A0A1G8ZCE1</accession>
<sequence>MANGLNPPPFADGLDVWSREDGTPGTATYANATDAAFVPADQDFGGCLEIVKTQTTQRLRYMGQTPITAGRYLRVTARVKAISGAMPAVRIAGYPAAANGAKVSGVTEAGPSTQLTAYGQVVEVSAIIGTGERTGVDMVWGGVAYGHFGIDITGPNGGLIRVDDIEIADITAEYSRDLLDWVDVIDFGAVGDGITDDAAAFAAADAAANGRQVLVPAGLYYLGSTVTMDNPVRFEGKVTMPPEAVLVLRDNYELNTYVDAFGDEVEGFRRAFQALLNYTDHEALDLNGRQIDLDAPIDMQAAVSNKTSFATRRVIRNGTFAAQNSSNWAEGVVTATASYSASDPLKLKNVSNIGSIEVGSLVEGAGVGREVYVQAKNVSAGELTLSSPLFGAAASQSYTFRRFRYILDFTGFSSLSKLTLSEINFQGNGYASGVILSPQGSLIDFNECHFTKPAARAITSPGRGCQGMQIDGCRFFSNESPLTAANRSTIAFNVNANDLKLRNSWFQHFRHTAVLNGTGHMIVGNHWFQGDSATNAFRPAGIIFTAKNVKSVVTGNYIDNASIEMTNEHDEHPDFSNEFSFGGLSITGNIFTTIGAMSSFAWIVIRPHGTGHYLHGLSVTGNTFRTVSGNITRVERVDTSFATLDFSRFRNVVFEENTFNGVDYQTICPVTLAFQQNSAAKDWVLNFGDYLPFGGYARTMEAVTAEGPIRNASNAWIFTMPFATVRYGSAQNQIRLTWSEACKGKVQVTARVDNPT</sequence>
<feature type="domain" description="Rhamnogalacturonase A/B/Epimerase-like pectate lyase" evidence="1">
    <location>
        <begin position="181"/>
        <end position="242"/>
    </location>
</feature>
<keyword evidence="2" id="KW-0456">Lyase</keyword>
<dbReference type="RefSeq" id="WP_092498056.1">
    <property type="nucleotide sequence ID" value="NZ_FNFV01000001.1"/>
</dbReference>
<dbReference type="OrthoDB" id="7749009at2"/>
<dbReference type="Pfam" id="PF12708">
    <property type="entry name" value="Pect-lyase_RHGA_epim"/>
    <property type="match status" value="1"/>
</dbReference>
<gene>
    <name evidence="2" type="ORF">SAMN05216257_101656</name>
</gene>
<reference evidence="3" key="1">
    <citation type="submission" date="2016-10" db="EMBL/GenBank/DDBJ databases">
        <authorList>
            <person name="Varghese N."/>
            <person name="Submissions S."/>
        </authorList>
    </citation>
    <scope>NUCLEOTIDE SEQUENCE [LARGE SCALE GENOMIC DNA]</scope>
    <source>
        <strain evidence="3">CGMCC 1.10789</strain>
    </source>
</reference>
<proteinExistence type="predicted"/>
<evidence type="ECO:0000313" key="3">
    <source>
        <dbReference type="Proteomes" id="UP000199328"/>
    </source>
</evidence>
<dbReference type="Proteomes" id="UP000199328">
    <property type="component" value="Unassembled WGS sequence"/>
</dbReference>
<organism evidence="2 3">
    <name type="scientific">Meinhardsimonia xiamenensis</name>
    <dbReference type="NCBI Taxonomy" id="990712"/>
    <lineage>
        <taxon>Bacteria</taxon>
        <taxon>Pseudomonadati</taxon>
        <taxon>Pseudomonadota</taxon>
        <taxon>Alphaproteobacteria</taxon>
        <taxon>Rhodobacterales</taxon>
        <taxon>Paracoccaceae</taxon>
        <taxon>Meinhardsimonia</taxon>
    </lineage>
</organism>
<dbReference type="AlphaFoldDB" id="A0A1G8ZCE1"/>
<evidence type="ECO:0000313" key="2">
    <source>
        <dbReference type="EMBL" id="SDK12324.1"/>
    </source>
</evidence>
<dbReference type="STRING" id="990712.SAMN05216257_101656"/>
<dbReference type="EMBL" id="FNFV01000001">
    <property type="protein sequence ID" value="SDK12324.1"/>
    <property type="molecule type" value="Genomic_DNA"/>
</dbReference>
<dbReference type="InterPro" id="IPR024535">
    <property type="entry name" value="RHGA/B-epi-like_pectate_lyase"/>
</dbReference>
<dbReference type="GO" id="GO:0016829">
    <property type="term" value="F:lyase activity"/>
    <property type="evidence" value="ECO:0007669"/>
    <property type="project" value="UniProtKB-KW"/>
</dbReference>
<dbReference type="InterPro" id="IPR011050">
    <property type="entry name" value="Pectin_lyase_fold/virulence"/>
</dbReference>
<name>A0A1G8ZCE1_9RHOB</name>
<dbReference type="SUPFAM" id="SSF51126">
    <property type="entry name" value="Pectin lyase-like"/>
    <property type="match status" value="1"/>
</dbReference>
<protein>
    <submittedName>
        <fullName evidence="2">Pectate lyase superfamily protein</fullName>
    </submittedName>
</protein>
<evidence type="ECO:0000259" key="1">
    <source>
        <dbReference type="Pfam" id="PF12708"/>
    </source>
</evidence>
<dbReference type="Gene3D" id="2.160.20.10">
    <property type="entry name" value="Single-stranded right-handed beta-helix, Pectin lyase-like"/>
    <property type="match status" value="1"/>
</dbReference>